<dbReference type="InterPro" id="IPR005845">
    <property type="entry name" value="A-D-PHexomutase_a/b/a-II"/>
</dbReference>
<dbReference type="Pfam" id="PF00408">
    <property type="entry name" value="PGM_PMM_IV"/>
    <property type="match status" value="1"/>
</dbReference>
<comment type="cofactor">
    <cofactor evidence="1">
        <name>Mg(2+)</name>
        <dbReference type="ChEBI" id="CHEBI:18420"/>
    </cofactor>
</comment>
<evidence type="ECO:0000259" key="7">
    <source>
        <dbReference type="Pfam" id="PF00408"/>
    </source>
</evidence>
<dbReference type="InterPro" id="IPR016055">
    <property type="entry name" value="A-D-PHexomutase_a/b/a-I/II/III"/>
</dbReference>
<evidence type="ECO:0000256" key="6">
    <source>
        <dbReference type="ARBA" id="ARBA00023235"/>
    </source>
</evidence>
<feature type="domain" description="Alpha-D-phosphohexomutase C-terminal" evidence="7">
    <location>
        <begin position="376"/>
        <end position="448"/>
    </location>
</feature>
<dbReference type="GO" id="GO:0046872">
    <property type="term" value="F:metal ion binding"/>
    <property type="evidence" value="ECO:0007669"/>
    <property type="project" value="UniProtKB-KW"/>
</dbReference>
<dbReference type="SUPFAM" id="SSF55957">
    <property type="entry name" value="Phosphoglucomutase, C-terminal domain"/>
    <property type="match status" value="1"/>
</dbReference>
<dbReference type="Pfam" id="PF02878">
    <property type="entry name" value="PGM_PMM_I"/>
    <property type="match status" value="1"/>
</dbReference>
<dbReference type="OrthoDB" id="9803322at2"/>
<dbReference type="RefSeq" id="WP_150511461.1">
    <property type="nucleotide sequence ID" value="NZ_BMSQ01000014.1"/>
</dbReference>
<dbReference type="EMBL" id="JACHJD010000015">
    <property type="protein sequence ID" value="MBB5107691.1"/>
    <property type="molecule type" value="Genomic_DNA"/>
</dbReference>
<evidence type="ECO:0000259" key="9">
    <source>
        <dbReference type="Pfam" id="PF02879"/>
    </source>
</evidence>
<dbReference type="Gene3D" id="3.30.310.50">
    <property type="entry name" value="Alpha-D-phosphohexomutase, C-terminal domain"/>
    <property type="match status" value="1"/>
</dbReference>
<accession>A0A5P2XBI0</accession>
<sequence length="454" mass="48322">MAADLSQIVKAYDVRGVVPDQWDETLAEQFGAAFARVTGADAIVVGHDMRPSSPGLSGAFARGAAALGVDVTEIGLCSTDQLYYASGALDLPGAMFTASHNPAQYNGIKMCRAGAAPVGQDTGLADIRALVERWAEEGAPEPAPTPGTLTRRDTLKDYAAHLRSLVDLSVIRPLKVVVDAGNGMGGHTVPTVFEGLPLTLVPMYFELDGTFPNHEANPLDPANIVDLQQRVREEGADLGIAFDGDADRCFVVDENGDPVSPSAVTALVAARELAKHGGSGTVIHNLITSWTVPEVVRENGGTPVRTRVGHSFIKEEMAKSGAIFGGEHSAHYYFRDFWNADTGMLAALHVLAALGGQDGPLSALVEQYDRYVGSGEINSTVADQQDRLAAIKAAYEGQDGVTLDELDGLTITTADWWFNVRASNTEPLLRLNAEARDQQTMEKTRDAALAIIRA</sequence>
<dbReference type="InterPro" id="IPR036900">
    <property type="entry name" value="A-D-PHexomutase_C_sf"/>
</dbReference>
<protein>
    <submittedName>
        <fullName evidence="11 12">Phosphomannomutase</fullName>
        <ecNumber evidence="11">5.4.2.8</ecNumber>
    </submittedName>
</protein>
<feature type="domain" description="Alpha-D-phosphohexomutase alpha/beta/alpha" evidence="9">
    <location>
        <begin position="157"/>
        <end position="256"/>
    </location>
</feature>
<dbReference type="NCBIfam" id="NF007088">
    <property type="entry name" value="PRK09542.1"/>
    <property type="match status" value="1"/>
</dbReference>
<evidence type="ECO:0000256" key="4">
    <source>
        <dbReference type="ARBA" id="ARBA00022723"/>
    </source>
</evidence>
<dbReference type="Pfam" id="PF02880">
    <property type="entry name" value="PGM_PMM_III"/>
    <property type="match status" value="1"/>
</dbReference>
<evidence type="ECO:0000313" key="11">
    <source>
        <dbReference type="EMBL" id="MBB5107691.1"/>
    </source>
</evidence>
<evidence type="ECO:0000256" key="1">
    <source>
        <dbReference type="ARBA" id="ARBA00001946"/>
    </source>
</evidence>
<evidence type="ECO:0000259" key="8">
    <source>
        <dbReference type="Pfam" id="PF02878"/>
    </source>
</evidence>
<keyword evidence="14" id="KW-1185">Reference proteome</keyword>
<evidence type="ECO:0000313" key="13">
    <source>
        <dbReference type="Proteomes" id="UP000326505"/>
    </source>
</evidence>
<dbReference type="GO" id="GO:0004615">
    <property type="term" value="F:phosphomannomutase activity"/>
    <property type="evidence" value="ECO:0007669"/>
    <property type="project" value="UniProtKB-EC"/>
</dbReference>
<dbReference type="GO" id="GO:0005975">
    <property type="term" value="P:carbohydrate metabolic process"/>
    <property type="evidence" value="ECO:0007669"/>
    <property type="project" value="InterPro"/>
</dbReference>
<dbReference type="InterPro" id="IPR005844">
    <property type="entry name" value="A-D-PHexomutase_a/b/a-I"/>
</dbReference>
<reference evidence="11 14" key="2">
    <citation type="submission" date="2020-08" db="EMBL/GenBank/DDBJ databases">
        <title>Genomic Encyclopedia of Type Strains, Phase III (KMG-III): the genomes of soil and plant-associated and newly described type strains.</title>
        <authorList>
            <person name="Whitman W."/>
        </authorList>
    </citation>
    <scope>NUCLEOTIDE SEQUENCE [LARGE SCALE GENOMIC DNA]</scope>
    <source>
        <strain evidence="11 14">CECT 3146</strain>
    </source>
</reference>
<dbReference type="Proteomes" id="UP000549009">
    <property type="component" value="Unassembled WGS sequence"/>
</dbReference>
<evidence type="ECO:0000256" key="2">
    <source>
        <dbReference type="ARBA" id="ARBA00010231"/>
    </source>
</evidence>
<evidence type="ECO:0000313" key="14">
    <source>
        <dbReference type="Proteomes" id="UP000549009"/>
    </source>
</evidence>
<organism evidence="12 13">
    <name type="scientific">Streptomyces spectabilis</name>
    <dbReference type="NCBI Taxonomy" id="68270"/>
    <lineage>
        <taxon>Bacteria</taxon>
        <taxon>Bacillati</taxon>
        <taxon>Actinomycetota</taxon>
        <taxon>Actinomycetes</taxon>
        <taxon>Kitasatosporales</taxon>
        <taxon>Streptomycetaceae</taxon>
        <taxon>Streptomyces</taxon>
    </lineage>
</organism>
<keyword evidence="6 11" id="KW-0413">Isomerase</keyword>
<dbReference type="InterPro" id="IPR005843">
    <property type="entry name" value="A-D-PHexomutase_C"/>
</dbReference>
<keyword evidence="5" id="KW-0460">Magnesium</keyword>
<evidence type="ECO:0000256" key="5">
    <source>
        <dbReference type="ARBA" id="ARBA00022842"/>
    </source>
</evidence>
<feature type="domain" description="Alpha-D-phosphohexomutase alpha/beta/alpha" evidence="10">
    <location>
        <begin position="266"/>
        <end position="371"/>
    </location>
</feature>
<dbReference type="EC" id="5.4.2.8" evidence="11"/>
<dbReference type="KEGG" id="sspb:CP982_17940"/>
<dbReference type="EMBL" id="CP023690">
    <property type="protein sequence ID" value="QEV60370.1"/>
    <property type="molecule type" value="Genomic_DNA"/>
</dbReference>
<dbReference type="Proteomes" id="UP000326505">
    <property type="component" value="Chromosome"/>
</dbReference>
<dbReference type="Pfam" id="PF02879">
    <property type="entry name" value="PGM_PMM_II"/>
    <property type="match status" value="1"/>
</dbReference>
<dbReference type="PRINTS" id="PR00509">
    <property type="entry name" value="PGMPMM"/>
</dbReference>
<dbReference type="SUPFAM" id="SSF53738">
    <property type="entry name" value="Phosphoglucomutase, first 3 domains"/>
    <property type="match status" value="3"/>
</dbReference>
<keyword evidence="3" id="KW-0597">Phosphoprotein</keyword>
<dbReference type="AlphaFoldDB" id="A0A5P2XBI0"/>
<dbReference type="InterPro" id="IPR005841">
    <property type="entry name" value="Alpha-D-phosphohexomutase_SF"/>
</dbReference>
<comment type="similarity">
    <text evidence="2">Belongs to the phosphohexose mutase family.</text>
</comment>
<evidence type="ECO:0000259" key="10">
    <source>
        <dbReference type="Pfam" id="PF02880"/>
    </source>
</evidence>
<reference evidence="12 13" key="1">
    <citation type="submission" date="2017-09" db="EMBL/GenBank/DDBJ databases">
        <authorList>
            <person name="Lee N."/>
            <person name="Cho B.-K."/>
        </authorList>
    </citation>
    <scope>NUCLEOTIDE SEQUENCE [LARGE SCALE GENOMIC DNA]</scope>
    <source>
        <strain evidence="12 13">ATCC 27465</strain>
    </source>
</reference>
<dbReference type="PANTHER" id="PTHR43771">
    <property type="entry name" value="PHOSPHOMANNOMUTASE"/>
    <property type="match status" value="1"/>
</dbReference>
<evidence type="ECO:0000256" key="3">
    <source>
        <dbReference type="ARBA" id="ARBA00022553"/>
    </source>
</evidence>
<dbReference type="PANTHER" id="PTHR43771:SF1">
    <property type="entry name" value="PHOSPHOMANNOMUTASE"/>
    <property type="match status" value="1"/>
</dbReference>
<feature type="domain" description="Alpha-D-phosphohexomutase alpha/beta/alpha" evidence="8">
    <location>
        <begin position="7"/>
        <end position="134"/>
    </location>
</feature>
<gene>
    <name evidence="12" type="ORF">CP982_17940</name>
    <name evidence="11" type="ORF">FHS40_006808</name>
</gene>
<dbReference type="CDD" id="cd03089">
    <property type="entry name" value="PMM_PGM"/>
    <property type="match status" value="1"/>
</dbReference>
<proteinExistence type="inferred from homology"/>
<name>A0A5P2XBI0_STRST</name>
<dbReference type="Gene3D" id="3.40.120.10">
    <property type="entry name" value="Alpha-D-Glucose-1,6-Bisphosphate, subunit A, domain 3"/>
    <property type="match status" value="3"/>
</dbReference>
<keyword evidence="4" id="KW-0479">Metal-binding</keyword>
<evidence type="ECO:0000313" key="12">
    <source>
        <dbReference type="EMBL" id="QEV60370.1"/>
    </source>
</evidence>
<dbReference type="InterPro" id="IPR005846">
    <property type="entry name" value="A-D-PHexomutase_a/b/a-III"/>
</dbReference>